<dbReference type="AlphaFoldDB" id="A0AAD7ANX7"/>
<evidence type="ECO:0000313" key="3">
    <source>
        <dbReference type="Proteomes" id="UP001218218"/>
    </source>
</evidence>
<dbReference type="Proteomes" id="UP001218218">
    <property type="component" value="Unassembled WGS sequence"/>
</dbReference>
<reference evidence="2" key="1">
    <citation type="submission" date="2023-03" db="EMBL/GenBank/DDBJ databases">
        <title>Massive genome expansion in bonnet fungi (Mycena s.s.) driven by repeated elements and novel gene families across ecological guilds.</title>
        <authorList>
            <consortium name="Lawrence Berkeley National Laboratory"/>
            <person name="Harder C.B."/>
            <person name="Miyauchi S."/>
            <person name="Viragh M."/>
            <person name="Kuo A."/>
            <person name="Thoen E."/>
            <person name="Andreopoulos B."/>
            <person name="Lu D."/>
            <person name="Skrede I."/>
            <person name="Drula E."/>
            <person name="Henrissat B."/>
            <person name="Morin E."/>
            <person name="Kohler A."/>
            <person name="Barry K."/>
            <person name="LaButti K."/>
            <person name="Morin E."/>
            <person name="Salamov A."/>
            <person name="Lipzen A."/>
            <person name="Mereny Z."/>
            <person name="Hegedus B."/>
            <person name="Baldrian P."/>
            <person name="Stursova M."/>
            <person name="Weitz H."/>
            <person name="Taylor A."/>
            <person name="Grigoriev I.V."/>
            <person name="Nagy L.G."/>
            <person name="Martin F."/>
            <person name="Kauserud H."/>
        </authorList>
    </citation>
    <scope>NUCLEOTIDE SEQUENCE</scope>
    <source>
        <strain evidence="2">CBHHK002</strain>
    </source>
</reference>
<comment type="caution">
    <text evidence="2">The sequence shown here is derived from an EMBL/GenBank/DDBJ whole genome shotgun (WGS) entry which is preliminary data.</text>
</comment>
<gene>
    <name evidence="2" type="ORF">DFH08DRAFT_838697</name>
</gene>
<evidence type="ECO:0000256" key="1">
    <source>
        <dbReference type="SAM" id="MobiDB-lite"/>
    </source>
</evidence>
<proteinExistence type="predicted"/>
<feature type="region of interest" description="Disordered" evidence="1">
    <location>
        <begin position="78"/>
        <end position="175"/>
    </location>
</feature>
<name>A0AAD7ANX7_9AGAR</name>
<evidence type="ECO:0000313" key="2">
    <source>
        <dbReference type="EMBL" id="KAJ7364245.1"/>
    </source>
</evidence>
<feature type="compositionally biased region" description="Low complexity" evidence="1">
    <location>
        <begin position="78"/>
        <end position="92"/>
    </location>
</feature>
<sequence length="175" mass="18826">MLQHVLTDIPSCPPDLWDAVMMFSCSAPAHMPSYGLATRTLPPPYLAIKQLVLRASLPALPIRLELHLLAPEQRRLAPAAPANEAEASNRARGNVARTAPRPRLQPSYDGATPQRTSRCATRVGSSYNSGARSRSSPATTSKTTRTPAPTPLTAMRRVGLRVGRSAPTATRARRG</sequence>
<organism evidence="2 3">
    <name type="scientific">Mycena albidolilacea</name>
    <dbReference type="NCBI Taxonomy" id="1033008"/>
    <lineage>
        <taxon>Eukaryota</taxon>
        <taxon>Fungi</taxon>
        <taxon>Dikarya</taxon>
        <taxon>Basidiomycota</taxon>
        <taxon>Agaricomycotina</taxon>
        <taxon>Agaricomycetes</taxon>
        <taxon>Agaricomycetidae</taxon>
        <taxon>Agaricales</taxon>
        <taxon>Marasmiineae</taxon>
        <taxon>Mycenaceae</taxon>
        <taxon>Mycena</taxon>
    </lineage>
</organism>
<dbReference type="EMBL" id="JARIHO010000003">
    <property type="protein sequence ID" value="KAJ7364245.1"/>
    <property type="molecule type" value="Genomic_DNA"/>
</dbReference>
<protein>
    <submittedName>
        <fullName evidence="2">Uncharacterized protein</fullName>
    </submittedName>
</protein>
<feature type="compositionally biased region" description="Low complexity" evidence="1">
    <location>
        <begin position="124"/>
        <end position="157"/>
    </location>
</feature>
<accession>A0AAD7ANX7</accession>
<keyword evidence="3" id="KW-1185">Reference proteome</keyword>